<organism evidence="3 4">
    <name type="scientific">Armillaria gallica</name>
    <name type="common">Bulbous honey fungus</name>
    <name type="synonym">Armillaria bulbosa</name>
    <dbReference type="NCBI Taxonomy" id="47427"/>
    <lineage>
        <taxon>Eukaryota</taxon>
        <taxon>Fungi</taxon>
        <taxon>Dikarya</taxon>
        <taxon>Basidiomycota</taxon>
        <taxon>Agaricomycotina</taxon>
        <taxon>Agaricomycetes</taxon>
        <taxon>Agaricomycetidae</taxon>
        <taxon>Agaricales</taxon>
        <taxon>Marasmiineae</taxon>
        <taxon>Physalacriaceae</taxon>
        <taxon>Armillaria</taxon>
    </lineage>
</organism>
<evidence type="ECO:0008006" key="5">
    <source>
        <dbReference type="Google" id="ProtNLM"/>
    </source>
</evidence>
<name>A0A2H3DAX5_ARMGA</name>
<protein>
    <recommendedName>
        <fullName evidence="5">F-box domain-containing protein</fullName>
    </recommendedName>
</protein>
<keyword evidence="2" id="KW-0732">Signal</keyword>
<dbReference type="InParanoid" id="A0A2H3DAX5"/>
<accession>A0A2H3DAX5</accession>
<sequence length="387" mass="42872">MWLSALLSMEVSMQRVLALLIAHSTTWKDVEFAMSSYKSYNKVISAFFDSPILVHLPLLETLHVSILGTLPENASENISDDTSEEASDKSSEEDSEDSSEEASEADSKESSEGEGGSEEASEDGSASDDASEPDQHSITTFANAPKLCSVIMDPFLPIRLPWPQITHLCTSGISPVQLLDTFHVAVHLEAFTMSDAYKISRGSSSIPVTSNTIKMLKLYDTGFLPYLTLPSLTYLCIESDWNEINGMPEEDEAQSFRDWDEVSRFVGCSGCVLKCLRVGISEACDSLLAMLRTTMADFTDMTLLNDIGCISLSTLLPALRNDPLLLPKLEVLYLDGSNSRELCDLWHVLEFVQSHYGDGMGSLRSLYIDCEELYPKEDSWLHFSYEA</sequence>
<evidence type="ECO:0000313" key="4">
    <source>
        <dbReference type="Proteomes" id="UP000217790"/>
    </source>
</evidence>
<dbReference type="Proteomes" id="UP000217790">
    <property type="component" value="Unassembled WGS sequence"/>
</dbReference>
<feature type="signal peptide" evidence="2">
    <location>
        <begin position="1"/>
        <end position="18"/>
    </location>
</feature>
<feature type="chain" id="PRO_5013850388" description="F-box domain-containing protein" evidence="2">
    <location>
        <begin position="19"/>
        <end position="387"/>
    </location>
</feature>
<evidence type="ECO:0000313" key="3">
    <source>
        <dbReference type="EMBL" id="PBK84636.1"/>
    </source>
</evidence>
<dbReference type="AlphaFoldDB" id="A0A2H3DAX5"/>
<evidence type="ECO:0000256" key="1">
    <source>
        <dbReference type="SAM" id="MobiDB-lite"/>
    </source>
</evidence>
<dbReference type="STRING" id="47427.A0A2H3DAX5"/>
<reference evidence="4" key="1">
    <citation type="journal article" date="2017" name="Nat. Ecol. Evol.">
        <title>Genome expansion and lineage-specific genetic innovations in the forest pathogenic fungi Armillaria.</title>
        <authorList>
            <person name="Sipos G."/>
            <person name="Prasanna A.N."/>
            <person name="Walter M.C."/>
            <person name="O'Connor E."/>
            <person name="Balint B."/>
            <person name="Krizsan K."/>
            <person name="Kiss B."/>
            <person name="Hess J."/>
            <person name="Varga T."/>
            <person name="Slot J."/>
            <person name="Riley R."/>
            <person name="Boka B."/>
            <person name="Rigling D."/>
            <person name="Barry K."/>
            <person name="Lee J."/>
            <person name="Mihaltcheva S."/>
            <person name="LaButti K."/>
            <person name="Lipzen A."/>
            <person name="Waldron R."/>
            <person name="Moloney N.M."/>
            <person name="Sperisen C."/>
            <person name="Kredics L."/>
            <person name="Vagvoelgyi C."/>
            <person name="Patrignani A."/>
            <person name="Fitzpatrick D."/>
            <person name="Nagy I."/>
            <person name="Doyle S."/>
            <person name="Anderson J.B."/>
            <person name="Grigoriev I.V."/>
            <person name="Gueldener U."/>
            <person name="Muensterkoetter M."/>
            <person name="Nagy L.G."/>
        </authorList>
    </citation>
    <scope>NUCLEOTIDE SEQUENCE [LARGE SCALE GENOMIC DNA]</scope>
    <source>
        <strain evidence="4">Ar21-2</strain>
    </source>
</reference>
<feature type="compositionally biased region" description="Acidic residues" evidence="1">
    <location>
        <begin position="115"/>
        <end position="132"/>
    </location>
</feature>
<evidence type="ECO:0000256" key="2">
    <source>
        <dbReference type="SAM" id="SignalP"/>
    </source>
</evidence>
<feature type="compositionally biased region" description="Acidic residues" evidence="1">
    <location>
        <begin position="93"/>
        <end position="104"/>
    </location>
</feature>
<proteinExistence type="predicted"/>
<gene>
    <name evidence="3" type="ORF">ARMGADRAFT_1036874</name>
</gene>
<dbReference type="EMBL" id="KZ293696">
    <property type="protein sequence ID" value="PBK84636.1"/>
    <property type="molecule type" value="Genomic_DNA"/>
</dbReference>
<keyword evidence="4" id="KW-1185">Reference proteome</keyword>
<dbReference type="OrthoDB" id="3139566at2759"/>
<feature type="region of interest" description="Disordered" evidence="1">
    <location>
        <begin position="73"/>
        <end position="136"/>
    </location>
</feature>
<dbReference type="OMA" id="NDIGCIS"/>